<protein>
    <recommendedName>
        <fullName evidence="1">Alginate export domain-containing protein</fullName>
    </recommendedName>
</protein>
<comment type="caution">
    <text evidence="2">The sequence shown here is derived from an EMBL/GenBank/DDBJ whole genome shotgun (WGS) entry which is preliminary data.</text>
</comment>
<accession>A0A0F9XAH9</accession>
<dbReference type="Pfam" id="PF13372">
    <property type="entry name" value="Alginate_exp"/>
    <property type="match status" value="1"/>
</dbReference>
<name>A0A0F9XAH9_9ZZZZ</name>
<dbReference type="AlphaFoldDB" id="A0A0F9XAH9"/>
<feature type="domain" description="Alginate export" evidence="1">
    <location>
        <begin position="78"/>
        <end position="464"/>
    </location>
</feature>
<dbReference type="InterPro" id="IPR025388">
    <property type="entry name" value="Alginate_export_dom"/>
</dbReference>
<evidence type="ECO:0000259" key="1">
    <source>
        <dbReference type="Pfam" id="PF13372"/>
    </source>
</evidence>
<evidence type="ECO:0000313" key="2">
    <source>
        <dbReference type="EMBL" id="KKN96021.1"/>
    </source>
</evidence>
<gene>
    <name evidence="2" type="ORF">LCGC14_0172570</name>
</gene>
<sequence>MRTLLSTLSIPALLVVGAMNPAAPAQAQAKAVNPLEQSRPFPGGPSRWLENYRFLEDPAKRTDPLDALRYHRLGDSSWLQLGGELRYAFTSTDNLAFGITGLGDDSYIQQRAQAHASLHLLDNRLRAFVQLQNTRSWNQEFPSPRDESRNDVAQAFIDANFALGQLKTTARLGRQEIQYGQGALFNIGEPPNVRLAFDGARLIFNKPGGYQLDLLALRPVRYDFDNFDDSSDNNTHILGVYASLPLASRSGIDFYGFAREMEERTYQGFIGKEDRYTIGTRLFGNHDGLDWNWDLMMQDGEHANRDIRAWAVRTDSGYTFNSPAQIRLGLHLDVASGGDAQSATTTRTFDALYPRNGTYGEAAVTTMANLILAGPSLSFTPIRTIGVMSSILQTWRESTDDYVYLPGMRPLVATLNNSEREIGTIYQFTARWQPNSNFNIDLHMMHLAAGEAVTKAGGDDVNTVVLRTAMRF</sequence>
<dbReference type="EMBL" id="LAZR01000067">
    <property type="protein sequence ID" value="KKN96021.1"/>
    <property type="molecule type" value="Genomic_DNA"/>
</dbReference>
<proteinExistence type="predicted"/>
<organism evidence="2">
    <name type="scientific">marine sediment metagenome</name>
    <dbReference type="NCBI Taxonomy" id="412755"/>
    <lineage>
        <taxon>unclassified sequences</taxon>
        <taxon>metagenomes</taxon>
        <taxon>ecological metagenomes</taxon>
    </lineage>
</organism>
<reference evidence="2" key="1">
    <citation type="journal article" date="2015" name="Nature">
        <title>Complex archaea that bridge the gap between prokaryotes and eukaryotes.</title>
        <authorList>
            <person name="Spang A."/>
            <person name="Saw J.H."/>
            <person name="Jorgensen S.L."/>
            <person name="Zaremba-Niedzwiedzka K."/>
            <person name="Martijn J."/>
            <person name="Lind A.E."/>
            <person name="van Eijk R."/>
            <person name="Schleper C."/>
            <person name="Guy L."/>
            <person name="Ettema T.J."/>
        </authorList>
    </citation>
    <scope>NUCLEOTIDE SEQUENCE</scope>
</reference>
<dbReference type="Gene3D" id="2.40.160.100">
    <property type="match status" value="1"/>
</dbReference>
<dbReference type="InterPro" id="IPR053728">
    <property type="entry name" value="Alginate_Permeability_Chnl"/>
</dbReference>